<evidence type="ECO:0000313" key="5">
    <source>
        <dbReference type="Proteomes" id="UP000236729"/>
    </source>
</evidence>
<keyword evidence="4" id="KW-1185">Reference proteome</keyword>
<accession>A0A1I1JM37</accession>
<gene>
    <name evidence="2" type="ORF">SAMN02982929_00155</name>
    <name evidence="3" type="ORF">SAMN05216506_101877</name>
</gene>
<evidence type="ECO:0000256" key="1">
    <source>
        <dbReference type="SAM" id="Phobius"/>
    </source>
</evidence>
<dbReference type="EMBL" id="FOME01000001">
    <property type="protein sequence ID" value="SFC49022.1"/>
    <property type="molecule type" value="Genomic_DNA"/>
</dbReference>
<proteinExistence type="predicted"/>
<evidence type="ECO:0000313" key="4">
    <source>
        <dbReference type="Proteomes" id="UP000199690"/>
    </source>
</evidence>
<name>A0A1H5T859_9PSEU</name>
<feature type="transmembrane region" description="Helical" evidence="1">
    <location>
        <begin position="24"/>
        <end position="44"/>
    </location>
</feature>
<dbReference type="Proteomes" id="UP000236729">
    <property type="component" value="Unassembled WGS sequence"/>
</dbReference>
<protein>
    <submittedName>
        <fullName evidence="2">Uncharacterized protein</fullName>
    </submittedName>
</protein>
<accession>A0A1H5T859</accession>
<keyword evidence="1" id="KW-1133">Transmembrane helix</keyword>
<dbReference type="RefSeq" id="WP_177247383.1">
    <property type="nucleotide sequence ID" value="NZ_FNVB01000002.1"/>
</dbReference>
<organism evidence="2 5">
    <name type="scientific">Saccharopolyspora kobensis</name>
    <dbReference type="NCBI Taxonomy" id="146035"/>
    <lineage>
        <taxon>Bacteria</taxon>
        <taxon>Bacillati</taxon>
        <taxon>Actinomycetota</taxon>
        <taxon>Actinomycetes</taxon>
        <taxon>Pseudonocardiales</taxon>
        <taxon>Pseudonocardiaceae</taxon>
        <taxon>Saccharopolyspora</taxon>
    </lineage>
</organism>
<keyword evidence="1" id="KW-0472">Membrane</keyword>
<dbReference type="EMBL" id="FNVB01000002">
    <property type="protein sequence ID" value="SEF59005.1"/>
    <property type="molecule type" value="Genomic_DNA"/>
</dbReference>
<dbReference type="AlphaFoldDB" id="A0A1H5T859"/>
<evidence type="ECO:0000313" key="3">
    <source>
        <dbReference type="EMBL" id="SFC49022.1"/>
    </source>
</evidence>
<evidence type="ECO:0000313" key="2">
    <source>
        <dbReference type="EMBL" id="SEF59005.1"/>
    </source>
</evidence>
<sequence>MGCARRLSAEPGGEAGDMNKTSNLALIIVVGVIAVGLLVLAVTMQ</sequence>
<dbReference type="SMR" id="A0A1H5T859"/>
<reference evidence="2" key="1">
    <citation type="submission" date="2016-10" db="EMBL/GenBank/DDBJ databases">
        <authorList>
            <person name="de Groot N.N."/>
        </authorList>
    </citation>
    <scope>NUCLEOTIDE SEQUENCE [LARGE SCALE GENOMIC DNA]</scope>
    <source>
        <strain evidence="2">ATCC 20501</strain>
    </source>
</reference>
<keyword evidence="1" id="KW-0812">Transmembrane</keyword>
<reference evidence="4 5" key="2">
    <citation type="submission" date="2016-10" db="EMBL/GenBank/DDBJ databases">
        <authorList>
            <person name="Varghese N."/>
            <person name="Submissions S."/>
        </authorList>
    </citation>
    <scope>NUCLEOTIDE SEQUENCE [LARGE SCALE GENOMIC DNA]</scope>
    <source>
        <strain evidence="5">ATCC 20501</strain>
        <strain evidence="3 4">CGMCC 4.3529</strain>
    </source>
</reference>
<dbReference type="Proteomes" id="UP000199690">
    <property type="component" value="Unassembled WGS sequence"/>
</dbReference>